<keyword evidence="1" id="KW-0805">Transcription regulation</keyword>
<dbReference type="SMART" id="SM00342">
    <property type="entry name" value="HTH_ARAC"/>
    <property type="match status" value="1"/>
</dbReference>
<keyword evidence="2" id="KW-0238">DNA-binding</keyword>
<evidence type="ECO:0000313" key="6">
    <source>
        <dbReference type="Proteomes" id="UP001500979"/>
    </source>
</evidence>
<comment type="caution">
    <text evidence="5">The sequence shown here is derived from an EMBL/GenBank/DDBJ whole genome shotgun (WGS) entry which is preliminary data.</text>
</comment>
<organism evidence="5 6">
    <name type="scientific">Saccharopolyspora taberi</name>
    <dbReference type="NCBI Taxonomy" id="60895"/>
    <lineage>
        <taxon>Bacteria</taxon>
        <taxon>Bacillati</taxon>
        <taxon>Actinomycetota</taxon>
        <taxon>Actinomycetes</taxon>
        <taxon>Pseudonocardiales</taxon>
        <taxon>Pseudonocardiaceae</taxon>
        <taxon>Saccharopolyspora</taxon>
    </lineage>
</organism>
<dbReference type="Proteomes" id="UP001500979">
    <property type="component" value="Unassembled WGS sequence"/>
</dbReference>
<dbReference type="InterPro" id="IPR018060">
    <property type="entry name" value="HTH_AraC"/>
</dbReference>
<dbReference type="InterPro" id="IPR009057">
    <property type="entry name" value="Homeodomain-like_sf"/>
</dbReference>
<dbReference type="Gene3D" id="1.10.10.60">
    <property type="entry name" value="Homeodomain-like"/>
    <property type="match status" value="1"/>
</dbReference>
<dbReference type="PANTHER" id="PTHR47894">
    <property type="entry name" value="HTH-TYPE TRANSCRIPTIONAL REGULATOR GADX"/>
    <property type="match status" value="1"/>
</dbReference>
<gene>
    <name evidence="5" type="ORF">GCM10010470_30000</name>
</gene>
<dbReference type="SUPFAM" id="SSF46689">
    <property type="entry name" value="Homeodomain-like"/>
    <property type="match status" value="1"/>
</dbReference>
<dbReference type="PROSITE" id="PS01124">
    <property type="entry name" value="HTH_ARAC_FAMILY_2"/>
    <property type="match status" value="1"/>
</dbReference>
<keyword evidence="3" id="KW-0804">Transcription</keyword>
<evidence type="ECO:0000256" key="1">
    <source>
        <dbReference type="ARBA" id="ARBA00023015"/>
    </source>
</evidence>
<dbReference type="EMBL" id="BAAAUX010000014">
    <property type="protein sequence ID" value="GAA2793138.1"/>
    <property type="molecule type" value="Genomic_DNA"/>
</dbReference>
<dbReference type="InterPro" id="IPR032687">
    <property type="entry name" value="AraC-type_N"/>
</dbReference>
<dbReference type="Pfam" id="PF12833">
    <property type="entry name" value="HTH_18"/>
    <property type="match status" value="1"/>
</dbReference>
<feature type="domain" description="HTH araC/xylS-type" evidence="4">
    <location>
        <begin position="266"/>
        <end position="364"/>
    </location>
</feature>
<dbReference type="PANTHER" id="PTHR47894:SF4">
    <property type="entry name" value="HTH-TYPE TRANSCRIPTIONAL REGULATOR GADX"/>
    <property type="match status" value="1"/>
</dbReference>
<protein>
    <submittedName>
        <fullName evidence="5">AraC family transcriptional regulator</fullName>
    </submittedName>
</protein>
<evidence type="ECO:0000259" key="4">
    <source>
        <dbReference type="PROSITE" id="PS01124"/>
    </source>
</evidence>
<evidence type="ECO:0000256" key="3">
    <source>
        <dbReference type="ARBA" id="ARBA00023163"/>
    </source>
</evidence>
<accession>A0ABN3VD41</accession>
<reference evidence="5 6" key="1">
    <citation type="journal article" date="2019" name="Int. J. Syst. Evol. Microbiol.">
        <title>The Global Catalogue of Microorganisms (GCM) 10K type strain sequencing project: providing services to taxonomists for standard genome sequencing and annotation.</title>
        <authorList>
            <consortium name="The Broad Institute Genomics Platform"/>
            <consortium name="The Broad Institute Genome Sequencing Center for Infectious Disease"/>
            <person name="Wu L."/>
            <person name="Ma J."/>
        </authorList>
    </citation>
    <scope>NUCLEOTIDE SEQUENCE [LARGE SCALE GENOMIC DNA]</scope>
    <source>
        <strain evidence="5 6">JCM 9383</strain>
    </source>
</reference>
<name>A0ABN3VD41_9PSEU</name>
<keyword evidence="6" id="KW-1185">Reference proteome</keyword>
<proteinExistence type="predicted"/>
<evidence type="ECO:0000256" key="2">
    <source>
        <dbReference type="ARBA" id="ARBA00023125"/>
    </source>
</evidence>
<evidence type="ECO:0000313" key="5">
    <source>
        <dbReference type="EMBL" id="GAA2793138.1"/>
    </source>
</evidence>
<dbReference type="Pfam" id="PF12625">
    <property type="entry name" value="Arabinose_bd"/>
    <property type="match status" value="1"/>
</dbReference>
<sequence>MLDLISGGHAPSVLSPPTALLTSHDKYLTLHDMSVIRSAGLRGFRATVAELGGNAEDYARAAGLPVAALDTDDLLVPDDALVAVLDIAATALRRPDLGLLVAARQDLGLLGPLALAIQNSPTVGDALDCTSRYLFVHTRSLELVLTDDPRGAHGIAALRYELPRTAPISAQAVDLSLGFLHRAITFLVSGPYGLRGVELPHTPRAPLSAYEDFFGVPVRTGSTAPMLRLPRSLATTPLTGTDERLRQLALAYLDEQSAGESTHLTPRVRSVIAQSLGTTPPEIGAIARLINIHPRTLQRRLTREGTTFADILDDVRRHAARRYLTTTEMPMSQIAALLGLSEQSALSRCCRRWWGSTPSAVRRTT</sequence>